<reference evidence="4 5" key="1">
    <citation type="submission" date="2018-11" db="EMBL/GenBank/DDBJ databases">
        <title>Chitinophaga lutea sp.nov., isolate from arsenic contaminated soil.</title>
        <authorList>
            <person name="Zong Y."/>
        </authorList>
    </citation>
    <scope>NUCLEOTIDE SEQUENCE [LARGE SCALE GENOMIC DNA]</scope>
    <source>
        <strain evidence="4 5">ZY74</strain>
    </source>
</reference>
<comment type="caution">
    <text evidence="4">The sequence shown here is derived from an EMBL/GenBank/DDBJ whole genome shotgun (WGS) entry which is preliminary data.</text>
</comment>
<dbReference type="PANTHER" id="PTHR13789">
    <property type="entry name" value="MONOOXYGENASE"/>
    <property type="match status" value="1"/>
</dbReference>
<keyword evidence="2 4" id="KW-0503">Monooxygenase</keyword>
<dbReference type="EMBL" id="RPDH01000002">
    <property type="protein sequence ID" value="RPE08938.1"/>
    <property type="molecule type" value="Genomic_DNA"/>
</dbReference>
<dbReference type="InterPro" id="IPR002938">
    <property type="entry name" value="FAD-bd"/>
</dbReference>
<keyword evidence="5" id="KW-1185">Reference proteome</keyword>
<evidence type="ECO:0000259" key="3">
    <source>
        <dbReference type="Pfam" id="PF01494"/>
    </source>
</evidence>
<dbReference type="PANTHER" id="PTHR13789:SF309">
    <property type="entry name" value="PUTATIVE (AFU_ORTHOLOGUE AFUA_6G14510)-RELATED"/>
    <property type="match status" value="1"/>
</dbReference>
<protein>
    <submittedName>
        <fullName evidence="4">Monooxygenase</fullName>
    </submittedName>
</protein>
<evidence type="ECO:0000313" key="4">
    <source>
        <dbReference type="EMBL" id="RPE08938.1"/>
    </source>
</evidence>
<dbReference type="GO" id="GO:0004497">
    <property type="term" value="F:monooxygenase activity"/>
    <property type="evidence" value="ECO:0007669"/>
    <property type="project" value="UniProtKB-KW"/>
</dbReference>
<evidence type="ECO:0000256" key="1">
    <source>
        <dbReference type="ARBA" id="ARBA00023002"/>
    </source>
</evidence>
<dbReference type="OrthoDB" id="9766816at2"/>
<feature type="domain" description="FAD-binding" evidence="3">
    <location>
        <begin position="7"/>
        <end position="322"/>
    </location>
</feature>
<dbReference type="PRINTS" id="PR00420">
    <property type="entry name" value="RNGMNOXGNASE"/>
</dbReference>
<dbReference type="Proteomes" id="UP000278351">
    <property type="component" value="Unassembled WGS sequence"/>
</dbReference>
<sequence length="393" mass="44148">MIAGKKIIIIGAGVCGPALAIQLKRKGGHAEIFESRSEENIHEGAFLGITPNGLNILRQFIDLHELKEDSTPGAIKFYNAKGKMIAEGPTGYQLEKYGAETLQLKRSNLNRCIREAAAAEGVQIRYNRKLTRLEQDENTVTAFFDDGTVASGDMLIGCDGIFSTVRQQIFPGENGLRYTKLISTGGYARHPRLAQPSDAIHMTFGERGFFAYAVSGQGEVWWFNNYRRNEEPAPHEIRTTLKEEIRQNLLTVHKNDDPLFSEIIRNSSDIIAYPVYDIPELPYWYKNRVCLMGDAAHGISPHVGQGASLALEDSVVLTDLLGRKEHCSEAFAEFQAARSGRVEKIIRTARKIGDTKAKINPVAAWFRDRLIGFFIRKQLSKLDWLYGWKYPAR</sequence>
<organism evidence="4 5">
    <name type="scientific">Chitinophaga lutea</name>
    <dbReference type="NCBI Taxonomy" id="2488634"/>
    <lineage>
        <taxon>Bacteria</taxon>
        <taxon>Pseudomonadati</taxon>
        <taxon>Bacteroidota</taxon>
        <taxon>Chitinophagia</taxon>
        <taxon>Chitinophagales</taxon>
        <taxon>Chitinophagaceae</taxon>
        <taxon>Chitinophaga</taxon>
    </lineage>
</organism>
<keyword evidence="1" id="KW-0560">Oxidoreductase</keyword>
<gene>
    <name evidence="4" type="ORF">EGT74_18135</name>
</gene>
<proteinExistence type="predicted"/>
<accession>A0A3N4PMW2</accession>
<dbReference type="SUPFAM" id="SSF51905">
    <property type="entry name" value="FAD/NAD(P)-binding domain"/>
    <property type="match status" value="1"/>
</dbReference>
<evidence type="ECO:0000313" key="5">
    <source>
        <dbReference type="Proteomes" id="UP000278351"/>
    </source>
</evidence>
<evidence type="ECO:0000256" key="2">
    <source>
        <dbReference type="ARBA" id="ARBA00023033"/>
    </source>
</evidence>
<dbReference type="GO" id="GO:0071949">
    <property type="term" value="F:FAD binding"/>
    <property type="evidence" value="ECO:0007669"/>
    <property type="project" value="InterPro"/>
</dbReference>
<dbReference type="InterPro" id="IPR050493">
    <property type="entry name" value="FAD-dep_Monooxygenase_BioMet"/>
</dbReference>
<name>A0A3N4PMW2_9BACT</name>
<dbReference type="Pfam" id="PF01494">
    <property type="entry name" value="FAD_binding_3"/>
    <property type="match status" value="1"/>
</dbReference>
<dbReference type="RefSeq" id="WP_123847937.1">
    <property type="nucleotide sequence ID" value="NZ_RPDH01000002.1"/>
</dbReference>
<dbReference type="Gene3D" id="3.50.50.60">
    <property type="entry name" value="FAD/NAD(P)-binding domain"/>
    <property type="match status" value="1"/>
</dbReference>
<dbReference type="InterPro" id="IPR036188">
    <property type="entry name" value="FAD/NAD-bd_sf"/>
</dbReference>
<dbReference type="AlphaFoldDB" id="A0A3N4PMW2"/>